<dbReference type="Gene3D" id="1.25.40.10">
    <property type="entry name" value="Tetratricopeptide repeat domain"/>
    <property type="match status" value="1"/>
</dbReference>
<organism evidence="1 2">
    <name type="scientific">Methylococcus geothermalis</name>
    <dbReference type="NCBI Taxonomy" id="2681310"/>
    <lineage>
        <taxon>Bacteria</taxon>
        <taxon>Pseudomonadati</taxon>
        <taxon>Pseudomonadota</taxon>
        <taxon>Gammaproteobacteria</taxon>
        <taxon>Methylococcales</taxon>
        <taxon>Methylococcaceae</taxon>
        <taxon>Methylococcus</taxon>
    </lineage>
</organism>
<dbReference type="InterPro" id="IPR054675">
    <property type="entry name" value="BstC"/>
</dbReference>
<proteinExistence type="predicted"/>
<dbReference type="InterPro" id="IPR011990">
    <property type="entry name" value="TPR-like_helical_dom_sf"/>
</dbReference>
<dbReference type="Proteomes" id="UP000503004">
    <property type="component" value="Chromosome"/>
</dbReference>
<gene>
    <name evidence="1" type="ORF">GNH96_12930</name>
</gene>
<evidence type="ECO:0000313" key="2">
    <source>
        <dbReference type="Proteomes" id="UP000503004"/>
    </source>
</evidence>
<name>A0A858QAH4_9GAMM</name>
<dbReference type="NCBIfam" id="NF045602">
    <property type="entry name" value="BstC"/>
    <property type="match status" value="1"/>
</dbReference>
<dbReference type="KEGG" id="metu:GNH96_12930"/>
<accession>A0A858QAH4</accession>
<dbReference type="PROSITE" id="PS51257">
    <property type="entry name" value="PROKAR_LIPOPROTEIN"/>
    <property type="match status" value="1"/>
</dbReference>
<sequence>MPTVRLFASGLLSAVLAGCGGLHRDAVPAGQPAGCPRQTAAALIANQDALGPSSATPELECALGFVRGSDDPVLRRSSLGSRLCLHLAERDSDPAERERFAWEGVKLAETALAQGGKDDGAVHYYLAANLGLAVRDDMTVAMANLHRLEDEFEAAVRLSPDVDDGGPLRLLGMLYLKAPPWPAGIGDGDKALDLLQRAVDKHPAHPLNHLFYAQALWEVNGEGRRVKEEMAAGMKLLESGHWGYNKKPWKQEFADLREEIGEPVR</sequence>
<protein>
    <submittedName>
        <fullName evidence="1">Uncharacterized protein</fullName>
    </submittedName>
</protein>
<dbReference type="EMBL" id="CP046565">
    <property type="protein sequence ID" value="QJD30781.1"/>
    <property type="molecule type" value="Genomic_DNA"/>
</dbReference>
<keyword evidence="2" id="KW-1185">Reference proteome</keyword>
<reference evidence="2" key="1">
    <citation type="submission" date="2019-12" db="EMBL/GenBank/DDBJ databases">
        <authorList>
            <person name="Awala S.I."/>
            <person name="Rhee S.K."/>
        </authorList>
    </citation>
    <scope>NUCLEOTIDE SEQUENCE [LARGE SCALE GENOMIC DNA]</scope>
    <source>
        <strain evidence="2">IM1</strain>
    </source>
</reference>
<evidence type="ECO:0000313" key="1">
    <source>
        <dbReference type="EMBL" id="QJD30781.1"/>
    </source>
</evidence>
<dbReference type="AlphaFoldDB" id="A0A858QAH4"/>